<reference evidence="9" key="1">
    <citation type="journal article" date="2020" name="Stud. Mycol.">
        <title>101 Dothideomycetes genomes: a test case for predicting lifestyles and emergence of pathogens.</title>
        <authorList>
            <person name="Haridas S."/>
            <person name="Albert R."/>
            <person name="Binder M."/>
            <person name="Bloem J."/>
            <person name="Labutti K."/>
            <person name="Salamov A."/>
            <person name="Andreopoulos B."/>
            <person name="Baker S."/>
            <person name="Barry K."/>
            <person name="Bills G."/>
            <person name="Bluhm B."/>
            <person name="Cannon C."/>
            <person name="Castanera R."/>
            <person name="Culley D."/>
            <person name="Daum C."/>
            <person name="Ezra D."/>
            <person name="Gonzalez J."/>
            <person name="Henrissat B."/>
            <person name="Kuo A."/>
            <person name="Liang C."/>
            <person name="Lipzen A."/>
            <person name="Lutzoni F."/>
            <person name="Magnuson J."/>
            <person name="Mondo S."/>
            <person name="Nolan M."/>
            <person name="Ohm R."/>
            <person name="Pangilinan J."/>
            <person name="Park H.-J."/>
            <person name="Ramirez L."/>
            <person name="Alfaro M."/>
            <person name="Sun H."/>
            <person name="Tritt A."/>
            <person name="Yoshinaga Y."/>
            <person name="Zwiers L.-H."/>
            <person name="Turgeon B."/>
            <person name="Goodwin S."/>
            <person name="Spatafora J."/>
            <person name="Crous P."/>
            <person name="Grigoriev I."/>
        </authorList>
    </citation>
    <scope>NUCLEOTIDE SEQUENCE</scope>
    <source>
        <strain evidence="9">ATCC 16933</strain>
    </source>
</reference>
<evidence type="ECO:0000256" key="4">
    <source>
        <dbReference type="ARBA" id="ARBA00023242"/>
    </source>
</evidence>
<comment type="subcellular location">
    <subcellularLocation>
        <location evidence="1 5">Nucleus</location>
        <location evidence="1 5">Nucleolus</location>
    </subcellularLocation>
</comment>
<accession>A0A6A6NX02</accession>
<dbReference type="OrthoDB" id="10263597at2759"/>
<keyword evidence="5" id="KW-0690">Ribosome biogenesis</keyword>
<evidence type="ECO:0000256" key="2">
    <source>
        <dbReference type="ARBA" id="ARBA00007797"/>
    </source>
</evidence>
<dbReference type="GO" id="GO:0005730">
    <property type="term" value="C:nucleolus"/>
    <property type="evidence" value="ECO:0007669"/>
    <property type="project" value="UniProtKB-SubCell"/>
</dbReference>
<dbReference type="GO" id="GO:0006270">
    <property type="term" value="P:DNA replication initiation"/>
    <property type="evidence" value="ECO:0007669"/>
    <property type="project" value="TreeGrafter"/>
</dbReference>
<evidence type="ECO:0000256" key="5">
    <source>
        <dbReference type="PIRNR" id="PIRNR028977"/>
    </source>
</evidence>
<gene>
    <name evidence="9" type="ORF">BDY21DRAFT_364524</name>
</gene>
<dbReference type="GO" id="GO:0003682">
    <property type="term" value="F:chromatin binding"/>
    <property type="evidence" value="ECO:0007669"/>
    <property type="project" value="TreeGrafter"/>
</dbReference>
<dbReference type="PANTHER" id="PTHR14428">
    <property type="entry name" value="NUCLEOLAR COMPLEX PROTEIN 3"/>
    <property type="match status" value="1"/>
</dbReference>
<name>A0A6A6NX02_9PEZI</name>
<feature type="domain" description="CCAAT-binding factor" evidence="7">
    <location>
        <begin position="460"/>
        <end position="653"/>
    </location>
</feature>
<sequence length="662" mass="74237">MSRPAVKRRRVSPPAFDDAWSVEQDYEKLPRKHKQEKTANRLPIKTVEGWIEQPEAEQVTGEASDSFLDSDVEDKPQEPLLERKSRLTTKAPPRQQILAAKEELARLASHINEDPEEHAGSLRKLARVTADNAPNNATVKKLELAARMAVFKDVIPGYRIRPLEDDDAQGKLSKEVRKQRIFEQALIGSYKEYVEELAKHAKGGRKPDNPGLVSVAIACACGLLEAVPHFNFRGEVLKILVGKLSSRRVDDDFNKCLDALETLFREDEDGYSSFEAVQMLTKMMRARDYAVHESVLNTFLQLRLLSEFHYKASHDGVERPSKGWRGRKKGTEKSGKMLKEKREFRTKRQRKDMREQKVLEKAMDEADAAVGHEERERLQAEMLKLVFATYFRILKARTPGLMGAVLEGLAKYAHLINQDFFGDILEALKDLINSAEARSGASNAEEDGADVRPCNVTRESLLCVITAFALLQGQDASAAALSLHLDLSFFIAHLYRNLLPISLNADIERSAKSLHLPDPDAADDRDSSRANSVNVQTTVVLLLRSLSSALLPRIALRAVPPVRLAAFTKQLATVALQLPEKSCVAVLDLLMRVIHTHGGSKNLGALWFTEERKGDGMFDATRAEYEGSNPFATTVWEGEILRRHYAPEVREAASLSRRYNDS</sequence>
<protein>
    <recommendedName>
        <fullName evidence="5">Nucleolar complex-associated protein 3</fullName>
    </recommendedName>
</protein>
<dbReference type="InterPro" id="IPR011501">
    <property type="entry name" value="Noc3_N"/>
</dbReference>
<dbReference type="SUPFAM" id="SSF48371">
    <property type="entry name" value="ARM repeat"/>
    <property type="match status" value="1"/>
</dbReference>
<dbReference type="GO" id="GO:0042254">
    <property type="term" value="P:ribosome biogenesis"/>
    <property type="evidence" value="ECO:0007669"/>
    <property type="project" value="UniProtKB-KW"/>
</dbReference>
<feature type="compositionally biased region" description="Basic and acidic residues" evidence="6">
    <location>
        <begin position="73"/>
        <end position="85"/>
    </location>
</feature>
<comment type="function">
    <text evidence="5">Required for synthesis of 60S ribosomal subunits and the transport of pre-ribosomes from the nucleoplasm to the cytoplasm.</text>
</comment>
<dbReference type="Pfam" id="PF03914">
    <property type="entry name" value="CBF"/>
    <property type="match status" value="1"/>
</dbReference>
<dbReference type="PIRSF" id="PIRSF028977">
    <property type="entry name" value="Nucleolar_complex_p3"/>
    <property type="match status" value="1"/>
</dbReference>
<keyword evidence="3" id="KW-0175">Coiled coil</keyword>
<keyword evidence="10" id="KW-1185">Reference proteome</keyword>
<dbReference type="AlphaFoldDB" id="A0A6A6NX02"/>
<dbReference type="EMBL" id="MU001683">
    <property type="protein sequence ID" value="KAF2456290.1"/>
    <property type="molecule type" value="Genomic_DNA"/>
</dbReference>
<evidence type="ECO:0000313" key="10">
    <source>
        <dbReference type="Proteomes" id="UP000799766"/>
    </source>
</evidence>
<dbReference type="Pfam" id="PF07540">
    <property type="entry name" value="NOC3p"/>
    <property type="match status" value="1"/>
</dbReference>
<organism evidence="9 10">
    <name type="scientific">Lineolata rhizophorae</name>
    <dbReference type="NCBI Taxonomy" id="578093"/>
    <lineage>
        <taxon>Eukaryota</taxon>
        <taxon>Fungi</taxon>
        <taxon>Dikarya</taxon>
        <taxon>Ascomycota</taxon>
        <taxon>Pezizomycotina</taxon>
        <taxon>Dothideomycetes</taxon>
        <taxon>Dothideomycetes incertae sedis</taxon>
        <taxon>Lineolatales</taxon>
        <taxon>Lineolataceae</taxon>
        <taxon>Lineolata</taxon>
    </lineage>
</organism>
<dbReference type="InterPro" id="IPR005612">
    <property type="entry name" value="CCAAT-binding_factor"/>
</dbReference>
<evidence type="ECO:0000256" key="1">
    <source>
        <dbReference type="ARBA" id="ARBA00004604"/>
    </source>
</evidence>
<comment type="similarity">
    <text evidence="2 5">Belongs to the CBF/MAK21 family.</text>
</comment>
<feature type="region of interest" description="Disordered" evidence="6">
    <location>
        <begin position="45"/>
        <end position="95"/>
    </location>
</feature>
<keyword evidence="4" id="KW-0539">Nucleus</keyword>
<dbReference type="InterPro" id="IPR016024">
    <property type="entry name" value="ARM-type_fold"/>
</dbReference>
<dbReference type="PANTHER" id="PTHR14428:SF5">
    <property type="entry name" value="NUCLEOLAR COMPLEX PROTEIN 3 HOMOLOG"/>
    <property type="match status" value="1"/>
</dbReference>
<evidence type="ECO:0000256" key="3">
    <source>
        <dbReference type="ARBA" id="ARBA00023054"/>
    </source>
</evidence>
<dbReference type="InterPro" id="IPR016903">
    <property type="entry name" value="Nucleolar_cplx-assoc_3"/>
</dbReference>
<evidence type="ECO:0000259" key="8">
    <source>
        <dbReference type="Pfam" id="PF07540"/>
    </source>
</evidence>
<evidence type="ECO:0000259" key="7">
    <source>
        <dbReference type="Pfam" id="PF03914"/>
    </source>
</evidence>
<feature type="region of interest" description="Disordered" evidence="6">
    <location>
        <begin position="319"/>
        <end position="355"/>
    </location>
</feature>
<evidence type="ECO:0000313" key="9">
    <source>
        <dbReference type="EMBL" id="KAF2456290.1"/>
    </source>
</evidence>
<dbReference type="Proteomes" id="UP000799766">
    <property type="component" value="Unassembled WGS sequence"/>
</dbReference>
<evidence type="ECO:0000256" key="6">
    <source>
        <dbReference type="SAM" id="MobiDB-lite"/>
    </source>
</evidence>
<feature type="compositionally biased region" description="Basic and acidic residues" evidence="6">
    <location>
        <begin position="329"/>
        <end position="343"/>
    </location>
</feature>
<feature type="domain" description="Nucleolar complex-associated protein 3 N-terminal" evidence="8">
    <location>
        <begin position="100"/>
        <end position="193"/>
    </location>
</feature>
<proteinExistence type="inferred from homology"/>